<dbReference type="Proteomes" id="UP000320421">
    <property type="component" value="Chromosome"/>
</dbReference>
<name>A0A517PRS8_9PLAN</name>
<protein>
    <submittedName>
        <fullName evidence="1">Uncharacterized protein</fullName>
    </submittedName>
</protein>
<organism evidence="1 2">
    <name type="scientific">Gimesia chilikensis</name>
    <dbReference type="NCBI Taxonomy" id="2605989"/>
    <lineage>
        <taxon>Bacteria</taxon>
        <taxon>Pseudomonadati</taxon>
        <taxon>Planctomycetota</taxon>
        <taxon>Planctomycetia</taxon>
        <taxon>Planctomycetales</taxon>
        <taxon>Planctomycetaceae</taxon>
        <taxon>Gimesia</taxon>
    </lineage>
</organism>
<accession>A0A517PRS8</accession>
<evidence type="ECO:0000313" key="2">
    <source>
        <dbReference type="Proteomes" id="UP000320421"/>
    </source>
</evidence>
<reference evidence="1 2" key="1">
    <citation type="submission" date="2019-02" db="EMBL/GenBank/DDBJ databases">
        <title>Deep-cultivation of Planctomycetes and their phenomic and genomic characterization uncovers novel biology.</title>
        <authorList>
            <person name="Wiegand S."/>
            <person name="Jogler M."/>
            <person name="Boedeker C."/>
            <person name="Pinto D."/>
            <person name="Vollmers J."/>
            <person name="Rivas-Marin E."/>
            <person name="Kohn T."/>
            <person name="Peeters S.H."/>
            <person name="Heuer A."/>
            <person name="Rast P."/>
            <person name="Oberbeckmann S."/>
            <person name="Bunk B."/>
            <person name="Jeske O."/>
            <person name="Meyerdierks A."/>
            <person name="Storesund J.E."/>
            <person name="Kallscheuer N."/>
            <person name="Luecker S."/>
            <person name="Lage O.M."/>
            <person name="Pohl T."/>
            <person name="Merkel B.J."/>
            <person name="Hornburger P."/>
            <person name="Mueller R.-W."/>
            <person name="Bruemmer F."/>
            <person name="Labrenz M."/>
            <person name="Spormann A.M."/>
            <person name="Op den Camp H."/>
            <person name="Overmann J."/>
            <person name="Amann R."/>
            <person name="Jetten M.S.M."/>
            <person name="Mascher T."/>
            <person name="Medema M.H."/>
            <person name="Devos D.P."/>
            <person name="Kaster A.-K."/>
            <person name="Ovreas L."/>
            <person name="Rohde M."/>
            <person name="Galperin M.Y."/>
            <person name="Jogler C."/>
        </authorList>
    </citation>
    <scope>NUCLEOTIDE SEQUENCE [LARGE SCALE GENOMIC DNA]</scope>
    <source>
        <strain evidence="1 2">HG66A1</strain>
    </source>
</reference>
<keyword evidence="2" id="KW-1185">Reference proteome</keyword>
<gene>
    <name evidence="1" type="ORF">HG66A1_38840</name>
</gene>
<proteinExistence type="predicted"/>
<sequence>MEHRQKGVEEKIVPGTPLGQAKQAADSISELEAAVAPKEHTICLKLIPGTFAVYTAEINLQGWIFLTLRSWV</sequence>
<evidence type="ECO:0000313" key="1">
    <source>
        <dbReference type="EMBL" id="QDT22078.1"/>
    </source>
</evidence>
<dbReference type="EMBL" id="CP036266">
    <property type="protein sequence ID" value="QDT22078.1"/>
    <property type="molecule type" value="Genomic_DNA"/>
</dbReference>
<dbReference type="AlphaFoldDB" id="A0A517PRS8"/>